<feature type="repeat" description="Pumilio" evidence="5">
    <location>
        <begin position="1330"/>
        <end position="1365"/>
    </location>
</feature>
<evidence type="ECO:0000256" key="2">
    <source>
        <dbReference type="ARBA" id="ARBA00022490"/>
    </source>
</evidence>
<proteinExistence type="predicted"/>
<comment type="subcellular location">
    <subcellularLocation>
        <location evidence="1">Cytoplasm</location>
    </subcellularLocation>
</comment>
<feature type="domain" description="Reverse transcriptase" evidence="8">
    <location>
        <begin position="347"/>
        <end position="580"/>
    </location>
</feature>
<dbReference type="PROSITE" id="PS50878">
    <property type="entry name" value="RT_POL"/>
    <property type="match status" value="1"/>
</dbReference>
<dbReference type="InterPro" id="IPR001313">
    <property type="entry name" value="Pumilio_RNA-bd_rpt"/>
</dbReference>
<dbReference type="Pfam" id="PF00078">
    <property type="entry name" value="RVT_1"/>
    <property type="match status" value="1"/>
</dbReference>
<dbReference type="GO" id="GO:0010608">
    <property type="term" value="P:post-transcriptional regulation of gene expression"/>
    <property type="evidence" value="ECO:0007669"/>
    <property type="project" value="TreeGrafter"/>
</dbReference>
<dbReference type="Proteomes" id="UP000694251">
    <property type="component" value="Chromosome 5"/>
</dbReference>
<dbReference type="InterPro" id="IPR033133">
    <property type="entry name" value="PUM-HD"/>
</dbReference>
<dbReference type="GO" id="GO:0003729">
    <property type="term" value="F:mRNA binding"/>
    <property type="evidence" value="ECO:0007669"/>
    <property type="project" value="TreeGrafter"/>
</dbReference>
<keyword evidence="4" id="KW-0694">RNA-binding</keyword>
<comment type="caution">
    <text evidence="9">The sequence shown here is derived from an EMBL/GenBank/DDBJ whole genome shotgun (WGS) entry which is preliminary data.</text>
</comment>
<dbReference type="SMART" id="SM00025">
    <property type="entry name" value="Pumilio"/>
    <property type="match status" value="7"/>
</dbReference>
<keyword evidence="10" id="KW-1185">Reference proteome</keyword>
<dbReference type="EMBL" id="JAEFBJ010000005">
    <property type="protein sequence ID" value="KAG7611648.1"/>
    <property type="molecule type" value="Genomic_DNA"/>
</dbReference>
<organism evidence="9 10">
    <name type="scientific">Arabidopsis suecica</name>
    <name type="common">Swedish thale-cress</name>
    <name type="synonym">Cardaminopsis suecica</name>
    <dbReference type="NCBI Taxonomy" id="45249"/>
    <lineage>
        <taxon>Eukaryota</taxon>
        <taxon>Viridiplantae</taxon>
        <taxon>Streptophyta</taxon>
        <taxon>Embryophyta</taxon>
        <taxon>Tracheophyta</taxon>
        <taxon>Spermatophyta</taxon>
        <taxon>Magnoliopsida</taxon>
        <taxon>eudicotyledons</taxon>
        <taxon>Gunneridae</taxon>
        <taxon>Pentapetalae</taxon>
        <taxon>rosids</taxon>
        <taxon>malvids</taxon>
        <taxon>Brassicales</taxon>
        <taxon>Brassicaceae</taxon>
        <taxon>Camelineae</taxon>
        <taxon>Arabidopsis</taxon>
    </lineage>
</organism>
<protein>
    <submittedName>
        <fullName evidence="9">Armadillo-type fold</fullName>
    </submittedName>
</protein>
<sequence length="1424" mass="161842">MSTDCVAEEQGLVTSASGVVTHVLAIFETHAGGDHAGRICRGLGFENSFRVDAVGQSGGLWLLWRTGIGEVSVVDSTDHFIHAKIVNGEDCVNLIVVYAAPTASRRSGLWDRLGDVIRGVDGPAVIGGDFNTIVRLDERSGGNGLYQRGREERFFVAKRLDRVLCCVHARLKWQEASVMHLPFLASDHAPLYVQLFPADLLDGHQTDDLLKREEELLKEFDVVLEQEEIVWFQKSKEQWVVDGDRNTTFFHTSTIIRRRRNRIDMLQNDEGRWLSNAQELETLALEYYRRLYSLDDLDAVVEKLPHAESAIRSMGEFKSPGPDGFQPVFYQQGWDVVGASVIKFVLEFFRTGYLPPEINDALVVLIAKVLKPENITQFRPISLCNVLFKTITKVMEVVHSMRRKKGVKGWMLLKLDLEKAYDRIRWDFLEDKLIAAGLSENWVRWLMKCVEGPSMRLLWNGERTDAFKPLRGLRQGDPLSQYLFVLCLERLCHLIKASIAGKKWKPIKISQTGPKLSHICFADDLILFREASVEKIRVIRGVLERFCAASGQKHSGEEKAAFSCLGQSVLTKILWAQVVRSKYRVGEVHDGSWALAKSNWSSTWRSVGLGLRDAFCKNGEGWDMLRVAPFVTENKWLELLAVVVDGLTGVLDRLAWGESSDGLFTVTSAYHMLTGNEAPRQDMSSFYGSVWKVLVPERGGVETSLHVLRDCPAMTGIWLRIVPRRMQPGFFTMSLLEWIHTNLRQSGNKEGSDWSTLFALACWWGWKWRCGNVFGDNRRCRDRVRFLKDVVAEVSLANSKKRELRPVVDRVGRLIQWTAPTVGWHKLNTDGASRGNPGLTSAGGVLRDSEGVWCGGFAVNIGRCSAPLAELWGCTMAYIPLGENGLRGWSWKWIRRFFSSSLIFKTMDKNFRVNTNDERNIWSSTAVNENLTMASSSSQPQPISSPFHQPENQVNRVNPGSHYYDLETLESSFGGLSFNDSSVRQNGDSIHPSRRTNQVFTGSSSGGAGDDNGYLLPPIGSHHHRELKDLQRHNYLNQLRMSYQNDYAHQSYWYNTDGDGNGMLNNGFLNDVPSSSRDRVSDYYTNRFGYEGYNYWRGNEGFDYNQCQASFSAFAKDKEMSERLGMSIFQGTKETVDAIYNGLIGDICELMVDPYGSDVVQLLIRRCSSEQIVQLVDIVTQQMFQFVNICIDSLGTNAIQVLLTCINERAKDQIPRIVDVVRTVALQLSKSNHAIFVILACFRLFPLHCRLLLELIVQNCHQIAIDQHGCCLLQLCFNKDRVPNLEIRRRLIMEAIANALRLCLNCYGNYVVQYIVELNNRYLIDALVRQLIGNYAHLARNKYGSHAVQKLLKLRWIDSRVIVIDLLREIDTLLLDPFGNYVIQTAWFVSKDDVRRMLRYHIERNIPMMRCNKFGNKVLEKLNI</sequence>
<feature type="repeat" description="Pumilio" evidence="5">
    <location>
        <begin position="1142"/>
        <end position="1177"/>
    </location>
</feature>
<dbReference type="CDD" id="cd06222">
    <property type="entry name" value="RNase_H_like"/>
    <property type="match status" value="1"/>
</dbReference>
<dbReference type="InterPro" id="IPR005135">
    <property type="entry name" value="Endo/exonuclease/phosphatase"/>
</dbReference>
<evidence type="ECO:0000256" key="3">
    <source>
        <dbReference type="ARBA" id="ARBA00022737"/>
    </source>
</evidence>
<dbReference type="PANTHER" id="PTHR12537">
    <property type="entry name" value="RNA BINDING PROTEIN PUMILIO-RELATED"/>
    <property type="match status" value="1"/>
</dbReference>
<evidence type="ECO:0000259" key="8">
    <source>
        <dbReference type="PROSITE" id="PS50878"/>
    </source>
</evidence>
<dbReference type="Pfam" id="PF00806">
    <property type="entry name" value="PUF"/>
    <property type="match status" value="5"/>
</dbReference>
<evidence type="ECO:0000259" key="7">
    <source>
        <dbReference type="PROSITE" id="PS50303"/>
    </source>
</evidence>
<dbReference type="CDD" id="cd01650">
    <property type="entry name" value="RT_nLTR_like"/>
    <property type="match status" value="1"/>
</dbReference>
<dbReference type="InterPro" id="IPR000477">
    <property type="entry name" value="RT_dom"/>
</dbReference>
<evidence type="ECO:0000313" key="9">
    <source>
        <dbReference type="EMBL" id="KAG7611648.1"/>
    </source>
</evidence>
<dbReference type="Pfam" id="PF03372">
    <property type="entry name" value="Exo_endo_phos"/>
    <property type="match status" value="1"/>
</dbReference>
<dbReference type="InterPro" id="IPR044730">
    <property type="entry name" value="RNase_H-like_dom_plant"/>
</dbReference>
<keyword evidence="3" id="KW-0677">Repeat</keyword>
<evidence type="ECO:0000256" key="6">
    <source>
        <dbReference type="SAM" id="MobiDB-lite"/>
    </source>
</evidence>
<evidence type="ECO:0000256" key="1">
    <source>
        <dbReference type="ARBA" id="ARBA00004496"/>
    </source>
</evidence>
<name>A0A8T2DHI4_ARASU</name>
<keyword evidence="2" id="KW-0963">Cytoplasm</keyword>
<dbReference type="PROSITE" id="PS50302">
    <property type="entry name" value="PUM"/>
    <property type="match status" value="3"/>
</dbReference>
<dbReference type="GO" id="GO:0003824">
    <property type="term" value="F:catalytic activity"/>
    <property type="evidence" value="ECO:0007669"/>
    <property type="project" value="InterPro"/>
</dbReference>
<dbReference type="GO" id="GO:0005737">
    <property type="term" value="C:cytoplasm"/>
    <property type="evidence" value="ECO:0007669"/>
    <property type="project" value="UniProtKB-SubCell"/>
</dbReference>
<evidence type="ECO:0000256" key="5">
    <source>
        <dbReference type="PROSITE-ProRule" id="PRU00317"/>
    </source>
</evidence>
<evidence type="ECO:0000256" key="4">
    <source>
        <dbReference type="ARBA" id="ARBA00022884"/>
    </source>
</evidence>
<accession>A0A8T2DHI4</accession>
<reference evidence="9 10" key="1">
    <citation type="submission" date="2020-12" db="EMBL/GenBank/DDBJ databases">
        <title>Concerted genomic and epigenomic changes stabilize Arabidopsis allopolyploids.</title>
        <authorList>
            <person name="Chen Z."/>
        </authorList>
    </citation>
    <scope>NUCLEOTIDE SEQUENCE [LARGE SCALE GENOMIC DNA]</scope>
    <source>
        <strain evidence="9">As9502</strain>
        <tissue evidence="9">Leaf</tissue>
    </source>
</reference>
<dbReference type="OrthoDB" id="1002131at2759"/>
<dbReference type="PANTHER" id="PTHR12537:SF186">
    <property type="entry name" value="PUMILIO HOMOLOG 14-RELATED"/>
    <property type="match status" value="1"/>
</dbReference>
<feature type="repeat" description="Pumilio" evidence="5">
    <location>
        <begin position="1294"/>
        <end position="1329"/>
    </location>
</feature>
<gene>
    <name evidence="9" type="ORF">ISN44_As05g037420</name>
</gene>
<feature type="domain" description="PUM-HD" evidence="7">
    <location>
        <begin position="1084"/>
        <end position="1424"/>
    </location>
</feature>
<evidence type="ECO:0000313" key="10">
    <source>
        <dbReference type="Proteomes" id="UP000694251"/>
    </source>
</evidence>
<dbReference type="PROSITE" id="PS50303">
    <property type="entry name" value="PUM_HD"/>
    <property type="match status" value="1"/>
</dbReference>
<feature type="region of interest" description="Disordered" evidence="6">
    <location>
        <begin position="983"/>
        <end position="1010"/>
    </location>
</feature>